<dbReference type="Gene3D" id="3.40.50.1820">
    <property type="entry name" value="alpha/beta hydrolase"/>
    <property type="match status" value="1"/>
</dbReference>
<sequence>MDSSIANRWRELSGENNWEGLLQPLHPDLRRYIIHYGQRVGVVGDLFNNDTYQPDASEEDFFSEACLVKENPYEYDVSRIINAGSERVDSAWIGYVAVTIDQPKSWLLREESRYRQSRDGRR</sequence>
<protein>
    <recommendedName>
        <fullName evidence="2">Phospholipase A1</fullName>
        <ecNumber evidence="2">3.1.1.-</ecNumber>
    </recommendedName>
</protein>
<dbReference type="EC" id="3.1.1.-" evidence="2"/>
<name>A0ABR2RXT8_9ROSI</name>
<comment type="similarity">
    <text evidence="2">Belongs to the AB hydrolase superfamily. Lipase family.</text>
</comment>
<dbReference type="PANTHER" id="PTHR31828:SF20">
    <property type="entry name" value="PHOSPHOLIPASE A1"/>
    <property type="match status" value="1"/>
</dbReference>
<dbReference type="EMBL" id="JBBPBN010000019">
    <property type="protein sequence ID" value="KAK9017669.1"/>
    <property type="molecule type" value="Genomic_DNA"/>
</dbReference>
<dbReference type="InterPro" id="IPR033556">
    <property type="entry name" value="PLA"/>
</dbReference>
<keyword evidence="2" id="KW-0443">Lipid metabolism</keyword>
<evidence type="ECO:0000313" key="4">
    <source>
        <dbReference type="Proteomes" id="UP001396334"/>
    </source>
</evidence>
<comment type="caution">
    <text evidence="3">The sequence shown here is derived from an EMBL/GenBank/DDBJ whole genome shotgun (WGS) entry which is preliminary data.</text>
</comment>
<comment type="function">
    <text evidence="2">Acylhydrolase that catalyzes the hydrolysis of phospholipids at the sn-1 position.</text>
</comment>
<keyword evidence="1 2" id="KW-0378">Hydrolase</keyword>
<proteinExistence type="inferred from homology"/>
<accession>A0ABR2RXT8</accession>
<evidence type="ECO:0000256" key="2">
    <source>
        <dbReference type="RuleBase" id="RU367093"/>
    </source>
</evidence>
<keyword evidence="2" id="KW-0442">Lipid degradation</keyword>
<dbReference type="InterPro" id="IPR029058">
    <property type="entry name" value="AB_hydrolase_fold"/>
</dbReference>
<keyword evidence="4" id="KW-1185">Reference proteome</keyword>
<reference evidence="3 4" key="1">
    <citation type="journal article" date="2024" name="G3 (Bethesda)">
        <title>Genome assembly of Hibiscus sabdariffa L. provides insights into metabolisms of medicinal natural products.</title>
        <authorList>
            <person name="Kim T."/>
        </authorList>
    </citation>
    <scope>NUCLEOTIDE SEQUENCE [LARGE SCALE GENOMIC DNA]</scope>
    <source>
        <strain evidence="3">TK-2024</strain>
        <tissue evidence="3">Old leaves</tissue>
    </source>
</reference>
<organism evidence="3 4">
    <name type="scientific">Hibiscus sabdariffa</name>
    <name type="common">roselle</name>
    <dbReference type="NCBI Taxonomy" id="183260"/>
    <lineage>
        <taxon>Eukaryota</taxon>
        <taxon>Viridiplantae</taxon>
        <taxon>Streptophyta</taxon>
        <taxon>Embryophyta</taxon>
        <taxon>Tracheophyta</taxon>
        <taxon>Spermatophyta</taxon>
        <taxon>Magnoliopsida</taxon>
        <taxon>eudicotyledons</taxon>
        <taxon>Gunneridae</taxon>
        <taxon>Pentapetalae</taxon>
        <taxon>rosids</taxon>
        <taxon>malvids</taxon>
        <taxon>Malvales</taxon>
        <taxon>Malvaceae</taxon>
        <taxon>Malvoideae</taxon>
        <taxon>Hibiscus</taxon>
    </lineage>
</organism>
<dbReference type="PANTHER" id="PTHR31828">
    <property type="entry name" value="PHOSPHOLIPASE A1-IIGAMMA"/>
    <property type="match status" value="1"/>
</dbReference>
<evidence type="ECO:0000313" key="3">
    <source>
        <dbReference type="EMBL" id="KAK9017669.1"/>
    </source>
</evidence>
<evidence type="ECO:0000256" key="1">
    <source>
        <dbReference type="ARBA" id="ARBA00022801"/>
    </source>
</evidence>
<gene>
    <name evidence="3" type="ORF">V6N11_000677</name>
</gene>
<dbReference type="Proteomes" id="UP001396334">
    <property type="component" value="Unassembled WGS sequence"/>
</dbReference>